<evidence type="ECO:0000256" key="1">
    <source>
        <dbReference type="SAM" id="SignalP"/>
    </source>
</evidence>
<feature type="signal peptide" evidence="1">
    <location>
        <begin position="1"/>
        <end position="31"/>
    </location>
</feature>
<accession>A0A449AVY5</accession>
<gene>
    <name evidence="2" type="ORF">NCTC10194_00574</name>
</gene>
<protein>
    <recommendedName>
        <fullName evidence="4">Lipoprotein</fullName>
    </recommendedName>
</protein>
<feature type="chain" id="PRO_5019173979" description="Lipoprotein" evidence="1">
    <location>
        <begin position="32"/>
        <end position="260"/>
    </location>
</feature>
<dbReference type="KEGG" id="mgly:NCTC10194_00574"/>
<dbReference type="EMBL" id="LR215024">
    <property type="protein sequence ID" value="VEU70796.1"/>
    <property type="molecule type" value="Genomic_DNA"/>
</dbReference>
<evidence type="ECO:0000313" key="3">
    <source>
        <dbReference type="Proteomes" id="UP000290815"/>
    </source>
</evidence>
<keyword evidence="3" id="KW-1185">Reference proteome</keyword>
<sequence>MKKQINLWKAFAFSSSLIAPLAISSSCNAVANNNSQNIFVKTLLDKKQEAWYIPQTNLTFSELEKELGKKNAIHSADYERLLKNATQIILDNLNKINLQPKEFYIFPENNAYSFSDTFKEQLGLSSNNSNNNSSNHAHKHYKVDTQSFKLLQLNITNDRVYDSNEINGAKVWFVARGNVVFKFLIVNNQIYFSNQILMLRFAKNTKLNSNLQQEFGYQDELDLINKFFNPTEINQELVNEYEKFALNEVLGPVALIRLQN</sequence>
<evidence type="ECO:0000313" key="2">
    <source>
        <dbReference type="EMBL" id="VEU70796.1"/>
    </source>
</evidence>
<name>A0A449AVY5_9BACT</name>
<organism evidence="2 3">
    <name type="scientific">Mycoplasmopsis glycophila</name>
    <dbReference type="NCBI Taxonomy" id="171285"/>
    <lineage>
        <taxon>Bacteria</taxon>
        <taxon>Bacillati</taxon>
        <taxon>Mycoplasmatota</taxon>
        <taxon>Mycoplasmoidales</taxon>
        <taxon>Metamycoplasmataceae</taxon>
        <taxon>Mycoplasmopsis</taxon>
    </lineage>
</organism>
<keyword evidence="1" id="KW-0732">Signal</keyword>
<proteinExistence type="predicted"/>
<dbReference type="RefSeq" id="WP_027333609.1">
    <property type="nucleotide sequence ID" value="NZ_LR215024.1"/>
</dbReference>
<evidence type="ECO:0008006" key="4">
    <source>
        <dbReference type="Google" id="ProtNLM"/>
    </source>
</evidence>
<reference evidence="2 3" key="1">
    <citation type="submission" date="2019-01" db="EMBL/GenBank/DDBJ databases">
        <authorList>
            <consortium name="Pathogen Informatics"/>
        </authorList>
    </citation>
    <scope>NUCLEOTIDE SEQUENCE [LARGE SCALE GENOMIC DNA]</scope>
    <source>
        <strain evidence="2 3">NCTC10194</strain>
    </source>
</reference>
<dbReference type="PROSITE" id="PS51257">
    <property type="entry name" value="PROKAR_LIPOPROTEIN"/>
    <property type="match status" value="1"/>
</dbReference>
<dbReference type="AlphaFoldDB" id="A0A449AVY5"/>
<dbReference type="Proteomes" id="UP000290815">
    <property type="component" value="Chromosome"/>
</dbReference>